<feature type="compositionally biased region" description="Polar residues" evidence="6">
    <location>
        <begin position="188"/>
        <end position="197"/>
    </location>
</feature>
<dbReference type="PROSITE" id="PS00479">
    <property type="entry name" value="ZF_DAG_PE_1"/>
    <property type="match status" value="1"/>
</dbReference>
<dbReference type="InterPro" id="IPR051854">
    <property type="entry name" value="Rho-type_GAP"/>
</dbReference>
<dbReference type="CDD" id="cd20824">
    <property type="entry name" value="C1_SpBZZ1-like"/>
    <property type="match status" value="1"/>
</dbReference>
<gene>
    <name evidence="10" type="ORF">MAM1_0069c04108</name>
</gene>
<dbReference type="SMART" id="SM00132">
    <property type="entry name" value="LIM"/>
    <property type="match status" value="2"/>
</dbReference>
<dbReference type="PROSITE" id="PS50238">
    <property type="entry name" value="RHOGAP"/>
    <property type="match status" value="1"/>
</dbReference>
<feature type="domain" description="Rho-GAP" evidence="9">
    <location>
        <begin position="717"/>
        <end position="906"/>
    </location>
</feature>
<feature type="coiled-coil region" evidence="5">
    <location>
        <begin position="281"/>
        <end position="322"/>
    </location>
</feature>
<feature type="domain" description="LIM zinc-binding" evidence="7">
    <location>
        <begin position="9"/>
        <end position="71"/>
    </location>
</feature>
<evidence type="ECO:0000313" key="11">
    <source>
        <dbReference type="Proteomes" id="UP000053815"/>
    </source>
</evidence>
<dbReference type="FunFam" id="1.10.555.10:FF:000043">
    <property type="entry name" value="Rho GTPase activator Rga"/>
    <property type="match status" value="1"/>
</dbReference>
<dbReference type="STRING" id="91626.A0A0C9MN89"/>
<dbReference type="InterPro" id="IPR001781">
    <property type="entry name" value="Znf_LIM"/>
</dbReference>
<evidence type="ECO:0000256" key="5">
    <source>
        <dbReference type="SAM" id="Coils"/>
    </source>
</evidence>
<evidence type="ECO:0000256" key="3">
    <source>
        <dbReference type="ARBA" id="ARBA00022833"/>
    </source>
</evidence>
<evidence type="ECO:0000256" key="2">
    <source>
        <dbReference type="ARBA" id="ARBA00022723"/>
    </source>
</evidence>
<evidence type="ECO:0000256" key="4">
    <source>
        <dbReference type="PROSITE-ProRule" id="PRU00125"/>
    </source>
</evidence>
<feature type="compositionally biased region" description="Low complexity" evidence="6">
    <location>
        <begin position="198"/>
        <end position="208"/>
    </location>
</feature>
<dbReference type="InterPro" id="IPR046349">
    <property type="entry name" value="C1-like_sf"/>
</dbReference>
<proteinExistence type="predicted"/>
<feature type="compositionally biased region" description="Low complexity" evidence="6">
    <location>
        <begin position="133"/>
        <end position="155"/>
    </location>
</feature>
<feature type="compositionally biased region" description="Low complexity" evidence="6">
    <location>
        <begin position="560"/>
        <end position="570"/>
    </location>
</feature>
<evidence type="ECO:0000259" key="8">
    <source>
        <dbReference type="PROSITE" id="PS50081"/>
    </source>
</evidence>
<dbReference type="GO" id="GO:0046872">
    <property type="term" value="F:metal ion binding"/>
    <property type="evidence" value="ECO:0007669"/>
    <property type="project" value="UniProtKB-KW"/>
</dbReference>
<evidence type="ECO:0000259" key="7">
    <source>
        <dbReference type="PROSITE" id="PS50023"/>
    </source>
</evidence>
<keyword evidence="5" id="KW-0175">Coiled coil</keyword>
<reference evidence="10" key="1">
    <citation type="submission" date="2014-09" db="EMBL/GenBank/DDBJ databases">
        <title>Draft genome sequence of an oleaginous Mucoromycotina fungus Mucor ambiguus NBRC6742.</title>
        <authorList>
            <person name="Takeda I."/>
            <person name="Yamane N."/>
            <person name="Morita T."/>
            <person name="Tamano K."/>
            <person name="Machida M."/>
            <person name="Baker S."/>
            <person name="Koike H."/>
        </authorList>
    </citation>
    <scope>NUCLEOTIDE SEQUENCE</scope>
    <source>
        <strain evidence="10">NBRC 6742</strain>
    </source>
</reference>
<dbReference type="InterPro" id="IPR008936">
    <property type="entry name" value="Rho_GTPase_activation_prot"/>
</dbReference>
<evidence type="ECO:0000256" key="1">
    <source>
        <dbReference type="ARBA" id="ARBA00022468"/>
    </source>
</evidence>
<feature type="region of interest" description="Disordered" evidence="6">
    <location>
        <begin position="129"/>
        <end position="208"/>
    </location>
</feature>
<dbReference type="Pfam" id="PF00620">
    <property type="entry name" value="RhoGAP"/>
    <property type="match status" value="1"/>
</dbReference>
<feature type="region of interest" description="Disordered" evidence="6">
    <location>
        <begin position="460"/>
        <end position="505"/>
    </location>
</feature>
<dbReference type="PROSITE" id="PS00478">
    <property type="entry name" value="LIM_DOMAIN_1"/>
    <property type="match status" value="2"/>
</dbReference>
<accession>A0A0C9MN89</accession>
<dbReference type="CDD" id="cd00159">
    <property type="entry name" value="RhoGAP"/>
    <property type="match status" value="1"/>
</dbReference>
<sequence length="914" mass="100964">MTTEEIIAPNCQGCSKLIEEGAVVAFGDSLFHVKCFICAKCGECVDNKTNLLLLDDGRPVCDNCSYTCVACNQIIRDEAIMTGEKAYHSSCFKCISCDKTIDDLIFTQTAKGIYCTACNEIRKAEKSSKKAKATTTTTATATGATTKASEPSLSLDHPHHSHQQPLSCSPQNQAQSIVNQPKLPTPVRSRSNSLLQNTSMESSSSISSTSILPDFTFSFFENDSSELDNLSNTLGANLALSSTGKEQDESTPQYRIKRASEILQSSLRTSSLSKSSFEPTTATHNEELMETRSRLKELEANYKVLQDASQQALNEFTQLKDDFERESNIKRQQEFTIVSLMKKSGGLLSRKEIDKLAYLRVELERTCKELIHYRDKIAAAIDESTTSSTVYSSYQKSLKSQIKSLTQERDALKSQTKDLTTSRDEIIHEMVLLNTKNAELTTMNNDLSRRAIEKEEATSTHLGALPLSNSSPPLSPSQSSDTSSIVPPLAMQQQQRPRRPSNASSVVFNVSSRKSFISDQTPTLFRLKKKGSTMFGKLGATTTTSTSKSSKLQTPAPMPTTSTSSSSSIFRTTSRSIYNNPNYSSSLQSLSYQDGPSLGKSSKKSFMDSSASLSHAGHESHSFQPTSFLRPVKCGSCGDKIWGRSEYRCDGCGFSSHSKCLSKVPQHCTAAQTSSSFDLGYPSSASFDNTSGLMDIENKPLPQQPKESLSECSMFGGDLSERVLVENRSVPLIVQECIKEVEARGLDYEGIYRKSGGAAQIRAIQLAFENGEPINLSDEEEYNDICAITSVLKQYFRDLPNPLLTFDYYDSFIQVATLDHNEKKIKAFSNILHQLPKAHYDTIALLFQHLVKVYQQSDANRMSVKNLAMVFAPTLMRHSDASRDFLDISYKNATIEYILLHTAELFSTSSSPAY</sequence>
<dbReference type="AlphaFoldDB" id="A0A0C9MN89"/>
<dbReference type="InterPro" id="IPR002219">
    <property type="entry name" value="PKC_DAG/PE"/>
</dbReference>
<keyword evidence="11" id="KW-1185">Reference proteome</keyword>
<dbReference type="CDD" id="cd08368">
    <property type="entry name" value="LIM"/>
    <property type="match status" value="1"/>
</dbReference>
<feature type="compositionally biased region" description="Low complexity" evidence="6">
    <location>
        <begin position="541"/>
        <end position="551"/>
    </location>
</feature>
<keyword evidence="1" id="KW-0343">GTPase activation</keyword>
<dbReference type="Pfam" id="PF00412">
    <property type="entry name" value="LIM"/>
    <property type="match status" value="2"/>
</dbReference>
<keyword evidence="4" id="KW-0440">LIM domain</keyword>
<dbReference type="SUPFAM" id="SSF57889">
    <property type="entry name" value="Cysteine-rich domain"/>
    <property type="match status" value="1"/>
</dbReference>
<dbReference type="Proteomes" id="UP000053815">
    <property type="component" value="Unassembled WGS sequence"/>
</dbReference>
<dbReference type="PROSITE" id="PS50023">
    <property type="entry name" value="LIM_DOMAIN_2"/>
    <property type="match status" value="1"/>
</dbReference>
<dbReference type="PANTHER" id="PTHR46075:SF2">
    <property type="entry name" value="RHO GTPASE ACTIVATING PROTEIN AT 5A, ISOFORM A"/>
    <property type="match status" value="1"/>
</dbReference>
<dbReference type="OrthoDB" id="79452at2759"/>
<keyword evidence="2 4" id="KW-0479">Metal-binding</keyword>
<dbReference type="EMBL" id="DF836358">
    <property type="protein sequence ID" value="GAN04647.1"/>
    <property type="molecule type" value="Genomic_DNA"/>
</dbReference>
<dbReference type="PROSITE" id="PS50081">
    <property type="entry name" value="ZF_DAG_PE_2"/>
    <property type="match status" value="1"/>
</dbReference>
<evidence type="ECO:0000259" key="9">
    <source>
        <dbReference type="PROSITE" id="PS50238"/>
    </source>
</evidence>
<dbReference type="GO" id="GO:0005096">
    <property type="term" value="F:GTPase activator activity"/>
    <property type="evidence" value="ECO:0007669"/>
    <property type="project" value="UniProtKB-KW"/>
</dbReference>
<dbReference type="Gene3D" id="1.10.555.10">
    <property type="entry name" value="Rho GTPase activation protein"/>
    <property type="match status" value="1"/>
</dbReference>
<dbReference type="InterPro" id="IPR000198">
    <property type="entry name" value="RhoGAP_dom"/>
</dbReference>
<dbReference type="Pfam" id="PF00130">
    <property type="entry name" value="C1_1"/>
    <property type="match status" value="1"/>
</dbReference>
<protein>
    <recommendedName>
        <fullName evidence="12">Signal transducer</fullName>
    </recommendedName>
</protein>
<evidence type="ECO:0000313" key="10">
    <source>
        <dbReference type="EMBL" id="GAN04647.1"/>
    </source>
</evidence>
<feature type="coiled-coil region" evidence="5">
    <location>
        <begin position="395"/>
        <end position="422"/>
    </location>
</feature>
<evidence type="ECO:0000256" key="6">
    <source>
        <dbReference type="SAM" id="MobiDB-lite"/>
    </source>
</evidence>
<feature type="compositionally biased region" description="Low complexity" evidence="6">
    <location>
        <begin position="465"/>
        <end position="488"/>
    </location>
</feature>
<dbReference type="Gene3D" id="2.10.110.10">
    <property type="entry name" value="Cysteine Rich Protein"/>
    <property type="match status" value="2"/>
</dbReference>
<dbReference type="GO" id="GO:0007165">
    <property type="term" value="P:signal transduction"/>
    <property type="evidence" value="ECO:0007669"/>
    <property type="project" value="InterPro"/>
</dbReference>
<feature type="region of interest" description="Disordered" evidence="6">
    <location>
        <begin position="536"/>
        <end position="570"/>
    </location>
</feature>
<dbReference type="SMART" id="SM00109">
    <property type="entry name" value="C1"/>
    <property type="match status" value="1"/>
</dbReference>
<keyword evidence="3 4" id="KW-0862">Zinc</keyword>
<dbReference type="Gene3D" id="3.30.60.20">
    <property type="match status" value="1"/>
</dbReference>
<dbReference type="SMART" id="SM00324">
    <property type="entry name" value="RhoGAP"/>
    <property type="match status" value="1"/>
</dbReference>
<evidence type="ECO:0008006" key="12">
    <source>
        <dbReference type="Google" id="ProtNLM"/>
    </source>
</evidence>
<name>A0A0C9MN89_9FUNG</name>
<feature type="domain" description="Phorbol-ester/DAG-type" evidence="8">
    <location>
        <begin position="620"/>
        <end position="668"/>
    </location>
</feature>
<dbReference type="PANTHER" id="PTHR46075">
    <property type="entry name" value="CHIMERIN FAMILY MEMBER"/>
    <property type="match status" value="1"/>
</dbReference>
<dbReference type="SUPFAM" id="SSF48350">
    <property type="entry name" value="GTPase activation domain, GAP"/>
    <property type="match status" value="1"/>
</dbReference>
<organism evidence="10">
    <name type="scientific">Mucor ambiguus</name>
    <dbReference type="NCBI Taxonomy" id="91626"/>
    <lineage>
        <taxon>Eukaryota</taxon>
        <taxon>Fungi</taxon>
        <taxon>Fungi incertae sedis</taxon>
        <taxon>Mucoromycota</taxon>
        <taxon>Mucoromycotina</taxon>
        <taxon>Mucoromycetes</taxon>
        <taxon>Mucorales</taxon>
        <taxon>Mucorineae</taxon>
        <taxon>Mucoraceae</taxon>
        <taxon>Mucor</taxon>
    </lineage>
</organism>